<protein>
    <submittedName>
        <fullName evidence="1">Uncharacterized protein</fullName>
    </submittedName>
</protein>
<evidence type="ECO:0000313" key="1">
    <source>
        <dbReference type="EMBL" id="NMP22643.1"/>
    </source>
</evidence>
<dbReference type="Proteomes" id="UP000533476">
    <property type="component" value="Unassembled WGS sequence"/>
</dbReference>
<comment type="caution">
    <text evidence="1">The sequence shown here is derived from an EMBL/GenBank/DDBJ whole genome shotgun (WGS) entry which is preliminary data.</text>
</comment>
<gene>
    <name evidence="1" type="ORF">HIJ39_09795</name>
</gene>
<dbReference type="AlphaFoldDB" id="A0A7Y0L3J9"/>
<proteinExistence type="predicted"/>
<name>A0A7Y0L3J9_9FIRM</name>
<accession>A0A7Y0L3J9</accession>
<evidence type="ECO:0000313" key="2">
    <source>
        <dbReference type="Proteomes" id="UP000533476"/>
    </source>
</evidence>
<organism evidence="1 2">
    <name type="scientific">Sulfobacillus harzensis</name>
    <dbReference type="NCBI Taxonomy" id="2729629"/>
    <lineage>
        <taxon>Bacteria</taxon>
        <taxon>Bacillati</taxon>
        <taxon>Bacillota</taxon>
        <taxon>Clostridia</taxon>
        <taxon>Eubacteriales</taxon>
        <taxon>Clostridiales Family XVII. Incertae Sedis</taxon>
        <taxon>Sulfobacillus</taxon>
    </lineage>
</organism>
<dbReference type="RefSeq" id="WP_169099142.1">
    <property type="nucleotide sequence ID" value="NZ_JABBVZ010000027.1"/>
</dbReference>
<sequence length="199" mass="22527">MQHITNIVGVVGQHGTAVAAIIWPDAGPDNSNPYWVAVRDSDTDLIDPCSWIFLGDLEFGHWLRYMRGEPLGDDEYSFANVSLLALSPRTWLYSLETEQFHAAFDHSLSIWTKNPSDVVLTANAINALHDAALRVDIHPGHGDPWLRFGAPWRPDWLIGRDQTGLPSVPLLDNRIPEPWRALWDKLRQPAMQQAFWDAQ</sequence>
<dbReference type="EMBL" id="JABBVZ010000027">
    <property type="protein sequence ID" value="NMP22643.1"/>
    <property type="molecule type" value="Genomic_DNA"/>
</dbReference>
<keyword evidence="2" id="KW-1185">Reference proteome</keyword>
<reference evidence="1 2" key="1">
    <citation type="submission" date="2020-04" db="EMBL/GenBank/DDBJ databases">
        <authorList>
            <person name="Zhang R."/>
            <person name="Schippers A."/>
        </authorList>
    </citation>
    <scope>NUCLEOTIDE SEQUENCE [LARGE SCALE GENOMIC DNA]</scope>
    <source>
        <strain evidence="1 2">DSM 109850</strain>
    </source>
</reference>